<reference evidence="1" key="1">
    <citation type="submission" date="2014-09" db="EMBL/GenBank/DDBJ databases">
        <authorList>
            <person name="Magalhaes I.L.F."/>
            <person name="Oliveira U."/>
            <person name="Santos F.R."/>
            <person name="Vidigal T.H.D.A."/>
            <person name="Brescovit A.D."/>
            <person name="Santos A.J."/>
        </authorList>
    </citation>
    <scope>NUCLEOTIDE SEQUENCE</scope>
    <source>
        <tissue evidence="1">Shoot tissue taken approximately 20 cm above the soil surface</tissue>
    </source>
</reference>
<reference evidence="1" key="2">
    <citation type="journal article" date="2015" name="Data Brief">
        <title>Shoot transcriptome of the giant reed, Arundo donax.</title>
        <authorList>
            <person name="Barrero R.A."/>
            <person name="Guerrero F.D."/>
            <person name="Moolhuijzen P."/>
            <person name="Goolsby J.A."/>
            <person name="Tidwell J."/>
            <person name="Bellgard S.E."/>
            <person name="Bellgard M.I."/>
        </authorList>
    </citation>
    <scope>NUCLEOTIDE SEQUENCE</scope>
    <source>
        <tissue evidence="1">Shoot tissue taken approximately 20 cm above the soil surface</tissue>
    </source>
</reference>
<proteinExistence type="predicted"/>
<organism evidence="1">
    <name type="scientific">Arundo donax</name>
    <name type="common">Giant reed</name>
    <name type="synonym">Donax arundinaceus</name>
    <dbReference type="NCBI Taxonomy" id="35708"/>
    <lineage>
        <taxon>Eukaryota</taxon>
        <taxon>Viridiplantae</taxon>
        <taxon>Streptophyta</taxon>
        <taxon>Embryophyta</taxon>
        <taxon>Tracheophyta</taxon>
        <taxon>Spermatophyta</taxon>
        <taxon>Magnoliopsida</taxon>
        <taxon>Liliopsida</taxon>
        <taxon>Poales</taxon>
        <taxon>Poaceae</taxon>
        <taxon>PACMAD clade</taxon>
        <taxon>Arundinoideae</taxon>
        <taxon>Arundineae</taxon>
        <taxon>Arundo</taxon>
    </lineage>
</organism>
<name>A0A0A8ZS83_ARUDO</name>
<protein>
    <submittedName>
        <fullName evidence="1">Uncharacterized protein</fullName>
    </submittedName>
</protein>
<evidence type="ECO:0000313" key="1">
    <source>
        <dbReference type="EMBL" id="JAD39595.1"/>
    </source>
</evidence>
<dbReference type="EMBL" id="GBRH01258300">
    <property type="protein sequence ID" value="JAD39595.1"/>
    <property type="molecule type" value="Transcribed_RNA"/>
</dbReference>
<accession>A0A0A8ZS83</accession>
<sequence>MPKELKHYPSSFFE</sequence>